<name>A0AAE7RDS9_9HYPH</name>
<organism evidence="2 3">
    <name type="scientific">Agrobacterium rubi</name>
    <dbReference type="NCBI Taxonomy" id="28099"/>
    <lineage>
        <taxon>Bacteria</taxon>
        <taxon>Pseudomonadati</taxon>
        <taxon>Pseudomonadota</taxon>
        <taxon>Alphaproteobacteria</taxon>
        <taxon>Hyphomicrobiales</taxon>
        <taxon>Rhizobiaceae</taxon>
        <taxon>Rhizobium/Agrobacterium group</taxon>
        <taxon>Agrobacterium</taxon>
    </lineage>
</organism>
<evidence type="ECO:0000313" key="4">
    <source>
        <dbReference type="Proteomes" id="UP000822331"/>
    </source>
</evidence>
<dbReference type="EMBL" id="CP049211">
    <property type="protein sequence ID" value="QTG03817.1"/>
    <property type="molecule type" value="Genomic_DNA"/>
</dbReference>
<evidence type="ECO:0000313" key="2">
    <source>
        <dbReference type="EMBL" id="QTG03817.1"/>
    </source>
</evidence>
<reference evidence="2" key="2">
    <citation type="submission" date="2020-02" db="EMBL/GenBank/DDBJ databases">
        <title>Unexpected conservation and global transmission of agrobacterial virulence plasmids.</title>
        <authorList>
            <person name="Weisberg A.J."/>
            <person name="Davis E.W. II"/>
            <person name="Tabima J.R."/>
            <person name="Belcher M.S."/>
            <person name="Miller M."/>
            <person name="Kuo C.-H."/>
            <person name="Loper J.E."/>
            <person name="Grunwald N.J."/>
            <person name="Putnam M.L."/>
            <person name="Chang J.H."/>
        </authorList>
    </citation>
    <scope>NUCLEOTIDE SEQUENCE</scope>
    <source>
        <strain evidence="2">W2/73</strain>
        <plasmid evidence="2">pW2_73_4</plasmid>
    </source>
</reference>
<geneLocation type="plasmid" evidence="2 3">
    <name>pW2_73_4</name>
</geneLocation>
<keyword evidence="4" id="KW-1185">Reference proteome</keyword>
<dbReference type="Proteomes" id="UP000822331">
    <property type="component" value="Unassembled WGS sequence"/>
</dbReference>
<evidence type="ECO:0000313" key="1">
    <source>
        <dbReference type="EMBL" id="NTF39989.1"/>
    </source>
</evidence>
<dbReference type="KEGG" id="arui:G6M88_25545"/>
<proteinExistence type="predicted"/>
<sequence>MRVVKELEAVEIAAVDKGLRRIIIIERDDGFYAFAEQYYYVSEYDGEIISQGWHTVSQNGIFETSQVAETEGRDAFCMWYGVAY</sequence>
<dbReference type="RefSeq" id="WP_141680753.1">
    <property type="nucleotide sequence ID" value="NZ_CP049211.1"/>
</dbReference>
<protein>
    <submittedName>
        <fullName evidence="2">Uncharacterized protein</fullName>
    </submittedName>
</protein>
<dbReference type="AlphaFoldDB" id="A0AAE7RDS9"/>
<evidence type="ECO:0000313" key="3">
    <source>
        <dbReference type="Proteomes" id="UP000663912"/>
    </source>
</evidence>
<gene>
    <name evidence="1" type="ORF">G6L72_25240</name>
    <name evidence="2" type="ORF">G6M88_25545</name>
</gene>
<reference evidence="1 4" key="1">
    <citation type="journal article" date="2020" name="Science">
        <title>Unexpected conservation and global transmission of agrobacterial virulence plasmids.</title>
        <authorList>
            <person name="Weisberg A.J."/>
            <person name="Davis E.W. 2nd"/>
            <person name="Tabima J."/>
            <person name="Belcher M.S."/>
            <person name="Miller M."/>
            <person name="Kuo C.H."/>
            <person name="Loper J.E."/>
            <person name="Grunwald N.J."/>
            <person name="Putnam M.L."/>
            <person name="Chang J.H."/>
        </authorList>
    </citation>
    <scope>NUCLEOTIDE SEQUENCE [LARGE SCALE GENOMIC DNA]</scope>
    <source>
        <strain evidence="1 4">A19/93</strain>
    </source>
</reference>
<dbReference type="EMBL" id="JAAMCP010000017">
    <property type="protein sequence ID" value="NTF39989.1"/>
    <property type="molecule type" value="Genomic_DNA"/>
</dbReference>
<dbReference type="Proteomes" id="UP000663912">
    <property type="component" value="Plasmid pW2_73_4"/>
</dbReference>
<accession>A0AAE7RDS9</accession>
<keyword evidence="2" id="KW-0614">Plasmid</keyword>